<dbReference type="AlphaFoldDB" id="A0A2P2PR07"/>
<proteinExistence type="predicted"/>
<name>A0A2P2PR07_RHIMU</name>
<reference evidence="1" key="1">
    <citation type="submission" date="2018-02" db="EMBL/GenBank/DDBJ databases">
        <title>Rhizophora mucronata_Transcriptome.</title>
        <authorList>
            <person name="Meera S.P."/>
            <person name="Sreeshan A."/>
            <person name="Augustine A."/>
        </authorList>
    </citation>
    <scope>NUCLEOTIDE SEQUENCE</scope>
    <source>
        <tissue evidence="1">Leaf</tissue>
    </source>
</reference>
<sequence length="36" mass="4138">MNMLLRIELSELVRNHASLCNTMLSSVVSIDFYCFS</sequence>
<organism evidence="1">
    <name type="scientific">Rhizophora mucronata</name>
    <name type="common">Asiatic mangrove</name>
    <dbReference type="NCBI Taxonomy" id="61149"/>
    <lineage>
        <taxon>Eukaryota</taxon>
        <taxon>Viridiplantae</taxon>
        <taxon>Streptophyta</taxon>
        <taxon>Embryophyta</taxon>
        <taxon>Tracheophyta</taxon>
        <taxon>Spermatophyta</taxon>
        <taxon>Magnoliopsida</taxon>
        <taxon>eudicotyledons</taxon>
        <taxon>Gunneridae</taxon>
        <taxon>Pentapetalae</taxon>
        <taxon>rosids</taxon>
        <taxon>fabids</taxon>
        <taxon>Malpighiales</taxon>
        <taxon>Rhizophoraceae</taxon>
        <taxon>Rhizophora</taxon>
    </lineage>
</organism>
<dbReference type="EMBL" id="GGEC01076696">
    <property type="protein sequence ID" value="MBX57180.1"/>
    <property type="molecule type" value="Transcribed_RNA"/>
</dbReference>
<protein>
    <submittedName>
        <fullName evidence="1">Uncharacterized protein</fullName>
    </submittedName>
</protein>
<evidence type="ECO:0000313" key="1">
    <source>
        <dbReference type="EMBL" id="MBX57180.1"/>
    </source>
</evidence>
<accession>A0A2P2PR07</accession>